<gene>
    <name evidence="1" type="ORF">SAMN02745166_04263</name>
</gene>
<protein>
    <submittedName>
        <fullName evidence="1">Transcriptional regulator</fullName>
    </submittedName>
</protein>
<dbReference type="InterPro" id="IPR000944">
    <property type="entry name" value="Tscrpt_reg_Rrf2"/>
</dbReference>
<proteinExistence type="predicted"/>
<evidence type="ECO:0000313" key="2">
    <source>
        <dbReference type="Proteomes" id="UP000190774"/>
    </source>
</evidence>
<evidence type="ECO:0000313" key="1">
    <source>
        <dbReference type="EMBL" id="SKB05422.1"/>
    </source>
</evidence>
<dbReference type="Proteomes" id="UP000190774">
    <property type="component" value="Unassembled WGS sequence"/>
</dbReference>
<dbReference type="Pfam" id="PF02082">
    <property type="entry name" value="Rrf2"/>
    <property type="match status" value="1"/>
</dbReference>
<dbReference type="STRING" id="48467.SAMN02745166_04263"/>
<name>A0A1T4YUI8_9BACT</name>
<reference evidence="2" key="1">
    <citation type="submission" date="2017-02" db="EMBL/GenBank/DDBJ databases">
        <authorList>
            <person name="Varghese N."/>
            <person name="Submissions S."/>
        </authorList>
    </citation>
    <scope>NUCLEOTIDE SEQUENCE [LARGE SCALE GENOMIC DNA]</scope>
    <source>
        <strain evidence="2">ATCC 700200</strain>
    </source>
</reference>
<dbReference type="EMBL" id="FUYE01000018">
    <property type="protein sequence ID" value="SKB05422.1"/>
    <property type="molecule type" value="Genomic_DNA"/>
</dbReference>
<keyword evidence="2" id="KW-1185">Reference proteome</keyword>
<dbReference type="AlphaFoldDB" id="A0A1T4YUI8"/>
<accession>A0A1T4YUI8</accession>
<dbReference type="InterPro" id="IPR036388">
    <property type="entry name" value="WH-like_DNA-bd_sf"/>
</dbReference>
<dbReference type="InterPro" id="IPR036390">
    <property type="entry name" value="WH_DNA-bd_sf"/>
</dbReference>
<dbReference type="SUPFAM" id="SSF46785">
    <property type="entry name" value="Winged helix' DNA-binding domain"/>
    <property type="match status" value="1"/>
</dbReference>
<sequence>MRLSLFSDFSLRVLLFGAVKGAPFPLHEVADAFGVSRHHLVKVVNNLTKLGYLATKRGRGGGSSWR</sequence>
<dbReference type="Gene3D" id="1.10.10.10">
    <property type="entry name" value="Winged helix-like DNA-binding domain superfamily/Winged helix DNA-binding domain"/>
    <property type="match status" value="1"/>
</dbReference>
<organism evidence="1 2">
    <name type="scientific">Prosthecobacter debontii</name>
    <dbReference type="NCBI Taxonomy" id="48467"/>
    <lineage>
        <taxon>Bacteria</taxon>
        <taxon>Pseudomonadati</taxon>
        <taxon>Verrucomicrobiota</taxon>
        <taxon>Verrucomicrobiia</taxon>
        <taxon>Verrucomicrobiales</taxon>
        <taxon>Verrucomicrobiaceae</taxon>
        <taxon>Prosthecobacter</taxon>
    </lineage>
</organism>
<dbReference type="PROSITE" id="PS51197">
    <property type="entry name" value="HTH_RRF2_2"/>
    <property type="match status" value="1"/>
</dbReference>